<dbReference type="SUPFAM" id="SSF50630">
    <property type="entry name" value="Acid proteases"/>
    <property type="match status" value="1"/>
</dbReference>
<dbReference type="AlphaFoldDB" id="A0A2N5TWV5"/>
<dbReference type="Gene3D" id="3.30.70.270">
    <property type="match status" value="1"/>
</dbReference>
<evidence type="ECO:0000313" key="3">
    <source>
        <dbReference type="EMBL" id="PLW29970.1"/>
    </source>
</evidence>
<reference evidence="3 4" key="1">
    <citation type="submission" date="2017-11" db="EMBL/GenBank/DDBJ databases">
        <title>De novo assembly and phasing of dikaryotic genomes from two isolates of Puccinia coronata f. sp. avenae, the causal agent of oat crown rust.</title>
        <authorList>
            <person name="Miller M.E."/>
            <person name="Zhang Y."/>
            <person name="Omidvar V."/>
            <person name="Sperschneider J."/>
            <person name="Schwessinger B."/>
            <person name="Raley C."/>
            <person name="Palmer J.M."/>
            <person name="Garnica D."/>
            <person name="Upadhyaya N."/>
            <person name="Rathjen J."/>
            <person name="Taylor J.M."/>
            <person name="Park R.F."/>
            <person name="Dodds P.N."/>
            <person name="Hirsch C.D."/>
            <person name="Kianian S.F."/>
            <person name="Figueroa M."/>
        </authorList>
    </citation>
    <scope>NUCLEOTIDE SEQUENCE [LARGE SCALE GENOMIC DNA]</scope>
    <source>
        <strain evidence="3">12NC29</strain>
    </source>
</reference>
<dbReference type="OrthoDB" id="2369050at2759"/>
<dbReference type="CDD" id="cd01647">
    <property type="entry name" value="RT_LTR"/>
    <property type="match status" value="1"/>
</dbReference>
<comment type="caution">
    <text evidence="3">The sequence shown here is derived from an EMBL/GenBank/DDBJ whole genome shotgun (WGS) entry which is preliminary data.</text>
</comment>
<dbReference type="Gene3D" id="2.40.70.10">
    <property type="entry name" value="Acid Proteases"/>
    <property type="match status" value="1"/>
</dbReference>
<dbReference type="InterPro" id="IPR043128">
    <property type="entry name" value="Rev_trsase/Diguanyl_cyclase"/>
</dbReference>
<dbReference type="InterPro" id="IPR043502">
    <property type="entry name" value="DNA/RNA_pol_sf"/>
</dbReference>
<dbReference type="SUPFAM" id="SSF56672">
    <property type="entry name" value="DNA/RNA polymerases"/>
    <property type="match status" value="1"/>
</dbReference>
<dbReference type="InterPro" id="IPR021109">
    <property type="entry name" value="Peptidase_aspartic_dom_sf"/>
</dbReference>
<organism evidence="3 4">
    <name type="scientific">Puccinia coronata f. sp. avenae</name>
    <dbReference type="NCBI Taxonomy" id="200324"/>
    <lineage>
        <taxon>Eukaryota</taxon>
        <taxon>Fungi</taxon>
        <taxon>Dikarya</taxon>
        <taxon>Basidiomycota</taxon>
        <taxon>Pucciniomycotina</taxon>
        <taxon>Pucciniomycetes</taxon>
        <taxon>Pucciniales</taxon>
        <taxon>Pucciniaceae</taxon>
        <taxon>Puccinia</taxon>
    </lineage>
</organism>
<feature type="domain" description="Reverse transcriptase" evidence="2">
    <location>
        <begin position="734"/>
        <end position="895"/>
    </location>
</feature>
<feature type="region of interest" description="Disordered" evidence="1">
    <location>
        <begin position="32"/>
        <end position="52"/>
    </location>
</feature>
<protein>
    <recommendedName>
        <fullName evidence="2">Reverse transcriptase domain-containing protein</fullName>
    </recommendedName>
</protein>
<dbReference type="Proteomes" id="UP000235388">
    <property type="component" value="Unassembled WGS sequence"/>
</dbReference>
<dbReference type="PANTHER" id="PTHR24559">
    <property type="entry name" value="TRANSPOSON TY3-I GAG-POL POLYPROTEIN"/>
    <property type="match status" value="1"/>
</dbReference>
<dbReference type="InterPro" id="IPR053134">
    <property type="entry name" value="RNA-dir_DNA_polymerase"/>
</dbReference>
<proteinExistence type="predicted"/>
<evidence type="ECO:0000259" key="2">
    <source>
        <dbReference type="Pfam" id="PF00078"/>
    </source>
</evidence>
<dbReference type="PANTHER" id="PTHR24559:SF444">
    <property type="entry name" value="REVERSE TRANSCRIPTASE DOMAIN-CONTAINING PROTEIN"/>
    <property type="match status" value="1"/>
</dbReference>
<keyword evidence="4" id="KW-1185">Reference proteome</keyword>
<feature type="region of interest" description="Disordered" evidence="1">
    <location>
        <begin position="408"/>
        <end position="436"/>
    </location>
</feature>
<dbReference type="CDD" id="cd00303">
    <property type="entry name" value="retropepsin_like"/>
    <property type="match status" value="1"/>
</dbReference>
<dbReference type="Pfam" id="PF00078">
    <property type="entry name" value="RVT_1"/>
    <property type="match status" value="1"/>
</dbReference>
<dbReference type="EMBL" id="PGCJ01000393">
    <property type="protein sequence ID" value="PLW29970.1"/>
    <property type="molecule type" value="Genomic_DNA"/>
</dbReference>
<dbReference type="InterPro" id="IPR000477">
    <property type="entry name" value="RT_dom"/>
</dbReference>
<evidence type="ECO:0000256" key="1">
    <source>
        <dbReference type="SAM" id="MobiDB-lite"/>
    </source>
</evidence>
<evidence type="ECO:0000313" key="4">
    <source>
        <dbReference type="Proteomes" id="UP000235388"/>
    </source>
</evidence>
<accession>A0A2N5TWV5</accession>
<sequence length="921" mass="103041">MSTRWSSSSLLPFEDNPKAIIRASNVAKRSAAHLVGHAQAPSSPPQQVTPSLPLAVEPPPFSTPPQFKVTPFYPPNSLPSPLLRPPPTHPAMSAQANDDKPDCLQMLMETQHNQLLQAQQDWAAHQTSPESHCAAASTSSDRVDLQRFCTADGPLYSGPFHDVDHFLNWVNATQIFFASKGVSHDTDKIRIVGSLIRKVNILAFYSNRVDFLSQLSWAAFKLELFDFTLPPLWHSTLRDQLRDLRLRDNKSFTSFSTRARTIQTLVNFDSNSANLGEERPVTISDLELAETVVYGLPAELKALVKNHEVLLKRPFKYTDFESRTQLFYHRLPRKNVLARRPAGGLTQSTSAPVTCMSRNKTIWRVHAFLDSQGRCHHSKKRCGSVPNSCPSSLNRAYVEVPSAFITPPKPSDYKPPKAWAPSSFGASKPTQAPAGRAPAKASVSAIEKDSVCPDLDAASVAAIDKELRLTREEQYVSPPPSDWIILLFQCGDISLRALVDTGSEINLISDSAVQRVNLLLCPLLRPTTVHLALDNNSSTPLLLEYFVSTNFVHLPSSLPFYEISLRVGPIKVHYDIILGTPFLSCFNLSVSVSSQCLKFEDSSHLMFDFCRRAAMNTPSVSIASLAASEQYEAVAQRILKDFEDLVPSDIPAVSDEAEKEGLFTDGTFPDKLQNSDSRVQHKIILTYPDAMINEQQYSYPQKHLTSWRTLLDQHVEAGRLRHSSSQYAFPSMIIPKKDPSALPRWVCNYCVLNSFTVKDRSPLPNVDELIRTISSGKIFSILDQTSAFFQTRMRKANITLTAVKTPWGLYEWIVMPIGLTNAPATHQAQLEEALGELINNFCVVYLKDIVIFSDTPELHEQHVRIVLERLRHAHLYCSPKKTKLFQHKVKFLGHWVSANRIGADDKKITHILTWPSLQSPN</sequence>
<name>A0A2N5TWV5_9BASI</name>
<dbReference type="Gene3D" id="3.10.10.10">
    <property type="entry name" value="HIV Type 1 Reverse Transcriptase, subunit A, domain 1"/>
    <property type="match status" value="1"/>
</dbReference>
<dbReference type="STRING" id="200324.A0A2N5TWV5"/>
<gene>
    <name evidence="3" type="ORF">PCANC_24743</name>
</gene>